<feature type="region of interest" description="Disordered" evidence="17">
    <location>
        <begin position="1"/>
        <end position="32"/>
    </location>
</feature>
<dbReference type="GO" id="GO:0009378">
    <property type="term" value="F:four-way junction helicase activity"/>
    <property type="evidence" value="ECO:0007669"/>
    <property type="project" value="TreeGrafter"/>
</dbReference>
<sequence length="631" mass="69417">MTDLTSDQTTAPATEPGTEGAGTDRPTPHGILKSLFGHETFRGQQEEIIRHVWQGGDAVVFAPTGGGKSLCYQVPGLLRPGMAIVVSPLIALMRDQVEALRQLGVRAAAYNSDLGEAEVQALRRAMLAGEIDLLYAAPERVALPSFVAFLQRMPIALIAIDEAHCVSQWGHDFRPEYLKLGELAESFPGVPRLALTATADPQTQRDLVHRLRLDDARIFISSFDRPNIRFSIEVKDNPKRQLLGFLQREHHGDSGIVYCLSRRKVEETAEWLAGQGLRALPYHAGMPTAVRQANQDAFLKEEGLVLVATIAFGMGIDKPDVRFVAHLDLPSSIEAYMQEAGRAGRDGLPANAILFYGLADMALRRRMIDDSGSPDEIKRVERAKLSALLGICETAECRRNALLRHFGEHREGPCGNCDTCLSPVESYDGTVPAQKALSAVYRTGQRFGIGHLIDLLQGSDSDKIRQWHHDRLPTFGVGRDLDKTEWQSVFRQLVARGALEVDHDAYGALRLAGEARAILKGEMKLMLRHDRRRKAGRAARPAAGESAALRQALDAGEAQVFEQLRAVRTTLAREQGVPPYIVFQDTTLIAMAKARPRDLDALSEIPGVGASKLERYGTRFLEALQKADEPS</sequence>
<dbReference type="GO" id="GO:0005737">
    <property type="term" value="C:cytoplasm"/>
    <property type="evidence" value="ECO:0007669"/>
    <property type="project" value="TreeGrafter"/>
</dbReference>
<dbReference type="AlphaFoldDB" id="A0A1Y6B6C5"/>
<dbReference type="GO" id="GO:0016787">
    <property type="term" value="F:hydrolase activity"/>
    <property type="evidence" value="ECO:0007669"/>
    <property type="project" value="UniProtKB-KW"/>
</dbReference>
<dbReference type="PANTHER" id="PTHR13710:SF105">
    <property type="entry name" value="ATP-DEPENDENT DNA HELICASE Q1"/>
    <property type="match status" value="1"/>
</dbReference>
<name>A0A1Y6B6C5_9PROT</name>
<dbReference type="GO" id="GO:0046872">
    <property type="term" value="F:metal ion binding"/>
    <property type="evidence" value="ECO:0007669"/>
    <property type="project" value="UniProtKB-KW"/>
</dbReference>
<dbReference type="PROSITE" id="PS51192">
    <property type="entry name" value="HELICASE_ATP_BIND_1"/>
    <property type="match status" value="1"/>
</dbReference>
<dbReference type="CDD" id="cd18794">
    <property type="entry name" value="SF2_C_RecQ"/>
    <property type="match status" value="1"/>
</dbReference>
<feature type="domain" description="Helicase ATP-binding" evidence="19">
    <location>
        <begin position="49"/>
        <end position="217"/>
    </location>
</feature>
<dbReference type="Gene3D" id="1.10.10.10">
    <property type="entry name" value="Winged helix-like DNA-binding domain superfamily/Winged helix DNA-binding domain"/>
    <property type="match status" value="1"/>
</dbReference>
<dbReference type="Pfam" id="PF16124">
    <property type="entry name" value="RecQ_Zn_bind"/>
    <property type="match status" value="1"/>
</dbReference>
<evidence type="ECO:0000259" key="19">
    <source>
        <dbReference type="PROSITE" id="PS51192"/>
    </source>
</evidence>
<gene>
    <name evidence="21" type="ORF">SAMN05428998_101685</name>
</gene>
<dbReference type="InterPro" id="IPR036388">
    <property type="entry name" value="WH-like_DNA-bd_sf"/>
</dbReference>
<dbReference type="GO" id="GO:0043138">
    <property type="term" value="F:3'-5' DNA helicase activity"/>
    <property type="evidence" value="ECO:0007669"/>
    <property type="project" value="UniProtKB-EC"/>
</dbReference>
<feature type="compositionally biased region" description="Polar residues" evidence="17">
    <location>
        <begin position="1"/>
        <end position="12"/>
    </location>
</feature>
<dbReference type="GO" id="GO:0009432">
    <property type="term" value="P:SOS response"/>
    <property type="evidence" value="ECO:0007669"/>
    <property type="project" value="UniProtKB-UniRule"/>
</dbReference>
<keyword evidence="11" id="KW-0238">DNA-binding</keyword>
<dbReference type="PROSITE" id="PS50967">
    <property type="entry name" value="HRDC"/>
    <property type="match status" value="1"/>
</dbReference>
<comment type="cofactor">
    <cofactor evidence="1">
        <name>Mg(2+)</name>
        <dbReference type="ChEBI" id="CHEBI:18420"/>
    </cofactor>
</comment>
<dbReference type="FunFam" id="3.40.50.300:FF:000156">
    <property type="entry name" value="ATP-dependent DNA helicase recQ"/>
    <property type="match status" value="1"/>
</dbReference>
<dbReference type="PANTHER" id="PTHR13710">
    <property type="entry name" value="DNA HELICASE RECQ FAMILY MEMBER"/>
    <property type="match status" value="1"/>
</dbReference>
<evidence type="ECO:0000256" key="13">
    <source>
        <dbReference type="ARBA" id="ARBA00023204"/>
    </source>
</evidence>
<evidence type="ECO:0000256" key="4">
    <source>
        <dbReference type="ARBA" id="ARBA00022723"/>
    </source>
</evidence>
<keyword evidence="4" id="KW-0479">Metal-binding</keyword>
<feature type="domain" description="Helicase C-terminal" evidence="20">
    <location>
        <begin position="238"/>
        <end position="386"/>
    </location>
</feature>
<keyword evidence="6" id="KW-0227">DNA damage</keyword>
<dbReference type="CDD" id="cd17920">
    <property type="entry name" value="DEXHc_RecQ"/>
    <property type="match status" value="1"/>
</dbReference>
<dbReference type="FunFam" id="1.10.10.10:FF:000175">
    <property type="entry name" value="ATP-dependent DNA helicase RecQ"/>
    <property type="match status" value="1"/>
</dbReference>
<dbReference type="GO" id="GO:0006260">
    <property type="term" value="P:DNA replication"/>
    <property type="evidence" value="ECO:0007669"/>
    <property type="project" value="InterPro"/>
</dbReference>
<keyword evidence="22" id="KW-1185">Reference proteome</keyword>
<dbReference type="GO" id="GO:0006310">
    <property type="term" value="P:DNA recombination"/>
    <property type="evidence" value="ECO:0007669"/>
    <property type="project" value="UniProtKB-UniRule"/>
</dbReference>
<keyword evidence="8 21" id="KW-0347">Helicase</keyword>
<dbReference type="Pfam" id="PF00271">
    <property type="entry name" value="Helicase_C"/>
    <property type="match status" value="1"/>
</dbReference>
<evidence type="ECO:0000256" key="6">
    <source>
        <dbReference type="ARBA" id="ARBA00022763"/>
    </source>
</evidence>
<dbReference type="FunFam" id="3.40.50.300:FF:001389">
    <property type="entry name" value="ATP-dependent DNA helicase RecQ"/>
    <property type="match status" value="1"/>
</dbReference>
<comment type="similarity">
    <text evidence="3">Belongs to the helicase family. RecQ subfamily.</text>
</comment>
<dbReference type="NCBIfam" id="TIGR01389">
    <property type="entry name" value="recQ"/>
    <property type="match status" value="1"/>
</dbReference>
<dbReference type="Proteomes" id="UP000192917">
    <property type="component" value="Unassembled WGS sequence"/>
</dbReference>
<comment type="cofactor">
    <cofactor evidence="2">
        <name>Zn(2+)</name>
        <dbReference type="ChEBI" id="CHEBI:29105"/>
    </cofactor>
</comment>
<dbReference type="InterPro" id="IPR010997">
    <property type="entry name" value="HRDC-like_sf"/>
</dbReference>
<dbReference type="GO" id="GO:0006281">
    <property type="term" value="P:DNA repair"/>
    <property type="evidence" value="ECO:0007669"/>
    <property type="project" value="UniProtKB-KW"/>
</dbReference>
<dbReference type="EMBL" id="FWZX01000001">
    <property type="protein sequence ID" value="SME94474.1"/>
    <property type="molecule type" value="Genomic_DNA"/>
</dbReference>
<evidence type="ECO:0000313" key="22">
    <source>
        <dbReference type="Proteomes" id="UP000192917"/>
    </source>
</evidence>
<dbReference type="NCBIfam" id="TIGR00614">
    <property type="entry name" value="recQ_fam"/>
    <property type="match status" value="1"/>
</dbReference>
<dbReference type="GO" id="GO:0030894">
    <property type="term" value="C:replisome"/>
    <property type="evidence" value="ECO:0007669"/>
    <property type="project" value="TreeGrafter"/>
</dbReference>
<dbReference type="InterPro" id="IPR004589">
    <property type="entry name" value="DNA_helicase_ATP-dep_RecQ"/>
</dbReference>
<dbReference type="Gene3D" id="3.40.50.300">
    <property type="entry name" value="P-loop containing nucleotide triphosphate hydrolases"/>
    <property type="match status" value="2"/>
</dbReference>
<dbReference type="SUPFAM" id="SSF52540">
    <property type="entry name" value="P-loop containing nucleoside triphosphate hydrolases"/>
    <property type="match status" value="2"/>
</dbReference>
<keyword evidence="13" id="KW-0234">DNA repair</keyword>
<keyword evidence="9" id="KW-0862">Zinc</keyword>
<proteinExistence type="inferred from homology"/>
<dbReference type="Gene3D" id="1.10.150.80">
    <property type="entry name" value="HRDC domain"/>
    <property type="match status" value="1"/>
</dbReference>
<dbReference type="InterPro" id="IPR044876">
    <property type="entry name" value="HRDC_dom_sf"/>
</dbReference>
<organism evidence="21 22">
    <name type="scientific">Tistlia consotensis USBA 355</name>
    <dbReference type="NCBI Taxonomy" id="560819"/>
    <lineage>
        <taxon>Bacteria</taxon>
        <taxon>Pseudomonadati</taxon>
        <taxon>Pseudomonadota</taxon>
        <taxon>Alphaproteobacteria</taxon>
        <taxon>Rhodospirillales</taxon>
        <taxon>Rhodovibrionaceae</taxon>
        <taxon>Tistlia</taxon>
    </lineage>
</organism>
<dbReference type="InterPro" id="IPR014001">
    <property type="entry name" value="Helicase_ATP-bd"/>
</dbReference>
<evidence type="ECO:0000256" key="1">
    <source>
        <dbReference type="ARBA" id="ARBA00001946"/>
    </source>
</evidence>
<protein>
    <recommendedName>
        <fullName evidence="16">DNA helicase RecQ</fullName>
        <ecNumber evidence="16">5.6.2.4</ecNumber>
    </recommendedName>
</protein>
<dbReference type="GO" id="GO:0043590">
    <property type="term" value="C:bacterial nucleoid"/>
    <property type="evidence" value="ECO:0007669"/>
    <property type="project" value="TreeGrafter"/>
</dbReference>
<dbReference type="RefSeq" id="WP_085120999.1">
    <property type="nucleotide sequence ID" value="NZ_FWZX01000001.1"/>
</dbReference>
<keyword evidence="10" id="KW-0067">ATP-binding</keyword>
<keyword evidence="7" id="KW-0378">Hydrolase</keyword>
<evidence type="ECO:0000256" key="5">
    <source>
        <dbReference type="ARBA" id="ARBA00022741"/>
    </source>
</evidence>
<dbReference type="InterPro" id="IPR011545">
    <property type="entry name" value="DEAD/DEAH_box_helicase_dom"/>
</dbReference>
<dbReference type="InterPro" id="IPR018982">
    <property type="entry name" value="RQC_domain"/>
</dbReference>
<dbReference type="Pfam" id="PF09382">
    <property type="entry name" value="RQC"/>
    <property type="match status" value="1"/>
</dbReference>
<dbReference type="Pfam" id="PF00570">
    <property type="entry name" value="HRDC"/>
    <property type="match status" value="1"/>
</dbReference>
<dbReference type="GO" id="GO:0003677">
    <property type="term" value="F:DNA binding"/>
    <property type="evidence" value="ECO:0007669"/>
    <property type="project" value="UniProtKB-KW"/>
</dbReference>
<evidence type="ECO:0000256" key="16">
    <source>
        <dbReference type="NCBIfam" id="TIGR01389"/>
    </source>
</evidence>
<dbReference type="InterPro" id="IPR001650">
    <property type="entry name" value="Helicase_C-like"/>
</dbReference>
<dbReference type="SMART" id="SM00490">
    <property type="entry name" value="HELICc"/>
    <property type="match status" value="1"/>
</dbReference>
<evidence type="ECO:0000256" key="15">
    <source>
        <dbReference type="ARBA" id="ARBA00034617"/>
    </source>
</evidence>
<dbReference type="SMART" id="SM00341">
    <property type="entry name" value="HRDC"/>
    <property type="match status" value="1"/>
</dbReference>
<evidence type="ECO:0000256" key="14">
    <source>
        <dbReference type="ARBA" id="ARBA00023235"/>
    </source>
</evidence>
<keyword evidence="5" id="KW-0547">Nucleotide-binding</keyword>
<accession>A0A1Y6B6C5</accession>
<evidence type="ECO:0000256" key="2">
    <source>
        <dbReference type="ARBA" id="ARBA00001947"/>
    </source>
</evidence>
<evidence type="ECO:0000256" key="12">
    <source>
        <dbReference type="ARBA" id="ARBA00023172"/>
    </source>
</evidence>
<dbReference type="InterPro" id="IPR006293">
    <property type="entry name" value="DNA_helicase_ATP-dep_RecQ_bac"/>
</dbReference>
<evidence type="ECO:0000256" key="8">
    <source>
        <dbReference type="ARBA" id="ARBA00022806"/>
    </source>
</evidence>
<reference evidence="21 22" key="1">
    <citation type="submission" date="2017-04" db="EMBL/GenBank/DDBJ databases">
        <authorList>
            <person name="Afonso C.L."/>
            <person name="Miller P.J."/>
            <person name="Scott M.A."/>
            <person name="Spackman E."/>
            <person name="Goraichik I."/>
            <person name="Dimitrov K.M."/>
            <person name="Suarez D.L."/>
            <person name="Swayne D.E."/>
        </authorList>
    </citation>
    <scope>NUCLEOTIDE SEQUENCE [LARGE SCALE GENOMIC DNA]</scope>
    <source>
        <strain evidence="21 22">USBA 355</strain>
    </source>
</reference>
<dbReference type="GO" id="GO:0005524">
    <property type="term" value="F:ATP binding"/>
    <property type="evidence" value="ECO:0007669"/>
    <property type="project" value="UniProtKB-KW"/>
</dbReference>
<evidence type="ECO:0000256" key="10">
    <source>
        <dbReference type="ARBA" id="ARBA00022840"/>
    </source>
</evidence>
<evidence type="ECO:0000259" key="18">
    <source>
        <dbReference type="PROSITE" id="PS50967"/>
    </source>
</evidence>
<dbReference type="SMART" id="SM00487">
    <property type="entry name" value="DEXDc"/>
    <property type="match status" value="1"/>
</dbReference>
<evidence type="ECO:0000256" key="11">
    <source>
        <dbReference type="ARBA" id="ARBA00023125"/>
    </source>
</evidence>
<dbReference type="STRING" id="560819.SAMN05428998_101685"/>
<dbReference type="SUPFAM" id="SSF47819">
    <property type="entry name" value="HRDC-like"/>
    <property type="match status" value="1"/>
</dbReference>
<evidence type="ECO:0000256" key="9">
    <source>
        <dbReference type="ARBA" id="ARBA00022833"/>
    </source>
</evidence>
<evidence type="ECO:0000256" key="7">
    <source>
        <dbReference type="ARBA" id="ARBA00022801"/>
    </source>
</evidence>
<evidence type="ECO:0000259" key="20">
    <source>
        <dbReference type="PROSITE" id="PS51194"/>
    </source>
</evidence>
<keyword evidence="14" id="KW-0413">Isomerase</keyword>
<evidence type="ECO:0000313" key="21">
    <source>
        <dbReference type="EMBL" id="SME94474.1"/>
    </source>
</evidence>
<comment type="catalytic activity">
    <reaction evidence="15">
        <text>Couples ATP hydrolysis with the unwinding of duplex DNA by translocating in the 3'-5' direction.</text>
        <dbReference type="EC" id="5.6.2.4"/>
    </reaction>
</comment>
<feature type="domain" description="HRDC" evidence="18">
    <location>
        <begin position="554"/>
        <end position="631"/>
    </location>
</feature>
<keyword evidence="12" id="KW-0233">DNA recombination</keyword>
<evidence type="ECO:0000256" key="17">
    <source>
        <dbReference type="SAM" id="MobiDB-lite"/>
    </source>
</evidence>
<evidence type="ECO:0000256" key="3">
    <source>
        <dbReference type="ARBA" id="ARBA00005446"/>
    </source>
</evidence>
<dbReference type="EC" id="5.6.2.4" evidence="16"/>
<dbReference type="InterPro" id="IPR032284">
    <property type="entry name" value="RecQ_Zn-bd"/>
</dbReference>
<dbReference type="Pfam" id="PF00270">
    <property type="entry name" value="DEAD"/>
    <property type="match status" value="1"/>
</dbReference>
<dbReference type="InterPro" id="IPR027417">
    <property type="entry name" value="P-loop_NTPase"/>
</dbReference>
<dbReference type="InterPro" id="IPR002121">
    <property type="entry name" value="HRDC_dom"/>
</dbReference>
<dbReference type="SMART" id="SM00956">
    <property type="entry name" value="RQC"/>
    <property type="match status" value="1"/>
</dbReference>
<dbReference type="PROSITE" id="PS51194">
    <property type="entry name" value="HELICASE_CTER"/>
    <property type="match status" value="1"/>
</dbReference>